<feature type="domain" description="Protein kinase" evidence="6">
    <location>
        <begin position="22"/>
        <end position="297"/>
    </location>
</feature>
<evidence type="ECO:0000256" key="5">
    <source>
        <dbReference type="SAM" id="MobiDB-lite"/>
    </source>
</evidence>
<evidence type="ECO:0000259" key="6">
    <source>
        <dbReference type="PROSITE" id="PS50011"/>
    </source>
</evidence>
<sequence length="764" mass="83424">MRVPGDLAQALRLEKELFAGRFAIEAEAGVGGMGVVYRAFDHVREESVALKILHRTDPATLHRFNAEVSALEDLRHPGVVQYVAHGVDAEGDAYLAMEWIAGETLHARLREGPLSIRDTAALGCHLASALEAMHAIGIIHCDIKPLNVLLPSGNWHEAKLVDFGLAQSRKSGRVDREDVMVDTLSARTVLGTPGYMAPEQARGARILDGRADLFSLGCLLFRCLTGVEAFEETPEFNAFARMVLLDSPRASEFRTDVPPSMDDLVARLLATEPEKRPESAATVRMELERIIAHHDWPKPAVSNATPTLESAPDVLFGRYILQDRLSDKSGSFRVRDSLLDRNVVLEVFAGTRERGAIDELLAKARAVAGVSHPNVTVIYDVGERARVPFVASEHLSGKSLRRYIDDPCIDRARRVRWLGAIARGLAALHRAGVVHGEVNPDNVIIADVQTDNPLEDVVKIVNVRFENIEIATDKVGSKYIAPERSRGRPVDAAVDQFAWAVMAFEFITGRYPWADTPFFQVGAAMVNFGPEWAQVPRGVAAVVRRALREERSERFPTMEALLEELEASTRQEPAGIASDLTGAIQQYIEEERPKPSASGMVVPRGKSQQSEVRSSLKTERLRLAVLFGVTIAFVVATGEGILRSGSDAGKSKTSTVSFEQAPVPRVTGMSPETWAAQTVVLKGPLPVASVETKENNSNDGAAPSASDDSAIARRGRTPRHTEKSESGRQERARRVAPDAEPAPIPSLPAPNLPDAYEPTKDTRQ</sequence>
<evidence type="ECO:0000313" key="7">
    <source>
        <dbReference type="EMBL" id="WXA90424.1"/>
    </source>
</evidence>
<evidence type="ECO:0000256" key="2">
    <source>
        <dbReference type="ARBA" id="ARBA00022741"/>
    </source>
</evidence>
<dbReference type="PANTHER" id="PTHR43289">
    <property type="entry name" value="MITOGEN-ACTIVATED PROTEIN KINASE KINASE KINASE 20-RELATED"/>
    <property type="match status" value="1"/>
</dbReference>
<dbReference type="SMART" id="SM00220">
    <property type="entry name" value="S_TKc"/>
    <property type="match status" value="1"/>
</dbReference>
<feature type="compositionally biased region" description="Basic and acidic residues" evidence="5">
    <location>
        <begin position="719"/>
        <end position="737"/>
    </location>
</feature>
<dbReference type="PANTHER" id="PTHR43289:SF34">
    <property type="entry name" value="SERINE_THREONINE-PROTEIN KINASE YBDM-RELATED"/>
    <property type="match status" value="1"/>
</dbReference>
<gene>
    <name evidence="7" type="ORF">LZC95_28665</name>
</gene>
<dbReference type="Gene3D" id="3.30.200.20">
    <property type="entry name" value="Phosphorylase Kinase, domain 1"/>
    <property type="match status" value="2"/>
</dbReference>
<dbReference type="Proteomes" id="UP001379533">
    <property type="component" value="Chromosome"/>
</dbReference>
<dbReference type="InterPro" id="IPR008271">
    <property type="entry name" value="Ser/Thr_kinase_AS"/>
</dbReference>
<keyword evidence="2" id="KW-0547">Nucleotide-binding</keyword>
<evidence type="ECO:0000256" key="1">
    <source>
        <dbReference type="ARBA" id="ARBA00022679"/>
    </source>
</evidence>
<keyword evidence="8" id="KW-1185">Reference proteome</keyword>
<dbReference type="InterPro" id="IPR000719">
    <property type="entry name" value="Prot_kinase_dom"/>
</dbReference>
<keyword evidence="3 7" id="KW-0418">Kinase</keyword>
<feature type="compositionally biased region" description="Pro residues" evidence="5">
    <location>
        <begin position="740"/>
        <end position="751"/>
    </location>
</feature>
<feature type="compositionally biased region" description="Low complexity" evidence="5">
    <location>
        <begin position="697"/>
        <end position="709"/>
    </location>
</feature>
<dbReference type="GO" id="GO:0004674">
    <property type="term" value="F:protein serine/threonine kinase activity"/>
    <property type="evidence" value="ECO:0007669"/>
    <property type="project" value="UniProtKB-KW"/>
</dbReference>
<evidence type="ECO:0000256" key="3">
    <source>
        <dbReference type="ARBA" id="ARBA00022777"/>
    </source>
</evidence>
<dbReference type="Pfam" id="PF00069">
    <property type="entry name" value="Pkinase"/>
    <property type="match status" value="2"/>
</dbReference>
<feature type="region of interest" description="Disordered" evidence="5">
    <location>
        <begin position="690"/>
        <end position="764"/>
    </location>
</feature>
<dbReference type="PROSITE" id="PS50011">
    <property type="entry name" value="PROTEIN_KINASE_DOM"/>
    <property type="match status" value="2"/>
</dbReference>
<name>A0ABZ2JXD4_9BACT</name>
<protein>
    <submittedName>
        <fullName evidence="7">Serine/threonine protein kinase</fullName>
    </submittedName>
</protein>
<feature type="region of interest" description="Disordered" evidence="5">
    <location>
        <begin position="592"/>
        <end position="614"/>
    </location>
</feature>
<keyword evidence="7" id="KW-0723">Serine/threonine-protein kinase</keyword>
<organism evidence="7 8">
    <name type="scientific">Pendulispora brunnea</name>
    <dbReference type="NCBI Taxonomy" id="2905690"/>
    <lineage>
        <taxon>Bacteria</taxon>
        <taxon>Pseudomonadati</taxon>
        <taxon>Myxococcota</taxon>
        <taxon>Myxococcia</taxon>
        <taxon>Myxococcales</taxon>
        <taxon>Sorangiineae</taxon>
        <taxon>Pendulisporaceae</taxon>
        <taxon>Pendulispora</taxon>
    </lineage>
</organism>
<evidence type="ECO:0000256" key="4">
    <source>
        <dbReference type="ARBA" id="ARBA00022840"/>
    </source>
</evidence>
<dbReference type="SUPFAM" id="SSF56112">
    <property type="entry name" value="Protein kinase-like (PK-like)"/>
    <property type="match status" value="2"/>
</dbReference>
<accession>A0ABZ2JXD4</accession>
<dbReference type="PROSITE" id="PS00108">
    <property type="entry name" value="PROTEIN_KINASE_ST"/>
    <property type="match status" value="1"/>
</dbReference>
<evidence type="ECO:0000313" key="8">
    <source>
        <dbReference type="Proteomes" id="UP001379533"/>
    </source>
</evidence>
<reference evidence="7 8" key="1">
    <citation type="submission" date="2021-12" db="EMBL/GenBank/DDBJ databases">
        <title>Discovery of the Pendulisporaceae a myxobacterial family with distinct sporulation behavior and unique specialized metabolism.</title>
        <authorList>
            <person name="Garcia R."/>
            <person name="Popoff A."/>
            <person name="Bader C.D."/>
            <person name="Loehr J."/>
            <person name="Walesch S."/>
            <person name="Walt C."/>
            <person name="Boldt J."/>
            <person name="Bunk B."/>
            <person name="Haeckl F.J.F.P.J."/>
            <person name="Gunesch A.P."/>
            <person name="Birkelbach J."/>
            <person name="Nuebel U."/>
            <person name="Pietschmann T."/>
            <person name="Bach T."/>
            <person name="Mueller R."/>
        </authorList>
    </citation>
    <scope>NUCLEOTIDE SEQUENCE [LARGE SCALE GENOMIC DNA]</scope>
    <source>
        <strain evidence="7 8">MSr12523</strain>
    </source>
</reference>
<dbReference type="EMBL" id="CP089982">
    <property type="protein sequence ID" value="WXA90424.1"/>
    <property type="molecule type" value="Genomic_DNA"/>
</dbReference>
<dbReference type="InterPro" id="IPR011009">
    <property type="entry name" value="Kinase-like_dom_sf"/>
</dbReference>
<dbReference type="CDD" id="cd14014">
    <property type="entry name" value="STKc_PknB_like"/>
    <property type="match status" value="2"/>
</dbReference>
<keyword evidence="4" id="KW-0067">ATP-binding</keyword>
<feature type="domain" description="Protein kinase" evidence="6">
    <location>
        <begin position="305"/>
        <end position="566"/>
    </location>
</feature>
<proteinExistence type="predicted"/>
<keyword evidence="1" id="KW-0808">Transferase</keyword>
<dbReference type="Gene3D" id="1.10.510.10">
    <property type="entry name" value="Transferase(Phosphotransferase) domain 1"/>
    <property type="match status" value="2"/>
</dbReference>
<dbReference type="RefSeq" id="WP_394841036.1">
    <property type="nucleotide sequence ID" value="NZ_CP089982.1"/>
</dbReference>